<comment type="caution">
    <text evidence="9">The sequence shown here is derived from an EMBL/GenBank/DDBJ whole genome shotgun (WGS) entry which is preliminary data.</text>
</comment>
<dbReference type="GO" id="GO:0055085">
    <property type="term" value="P:transmembrane transport"/>
    <property type="evidence" value="ECO:0007669"/>
    <property type="project" value="InterPro"/>
</dbReference>
<dbReference type="OrthoDB" id="9788108at2"/>
<comment type="subcellular location">
    <subcellularLocation>
        <location evidence="1 7">Cell membrane</location>
        <topology evidence="1 7">Multi-pass membrane protein</topology>
    </subcellularLocation>
</comment>
<feature type="transmembrane region" description="Helical" evidence="7">
    <location>
        <begin position="32"/>
        <end position="49"/>
    </location>
</feature>
<keyword evidence="6 7" id="KW-0472">Membrane</keyword>
<organism evidence="9 10">
    <name type="scientific">Dictyobacter kobayashii</name>
    <dbReference type="NCBI Taxonomy" id="2014872"/>
    <lineage>
        <taxon>Bacteria</taxon>
        <taxon>Bacillati</taxon>
        <taxon>Chloroflexota</taxon>
        <taxon>Ktedonobacteria</taxon>
        <taxon>Ktedonobacterales</taxon>
        <taxon>Dictyobacteraceae</taxon>
        <taxon>Dictyobacter</taxon>
    </lineage>
</organism>
<evidence type="ECO:0000256" key="1">
    <source>
        <dbReference type="ARBA" id="ARBA00004651"/>
    </source>
</evidence>
<keyword evidence="5 7" id="KW-1133">Transmembrane helix</keyword>
<protein>
    <submittedName>
        <fullName evidence="9">Sugar ABC transporter permease</fullName>
    </submittedName>
</protein>
<gene>
    <name evidence="9" type="ORF">KDK_59740</name>
</gene>
<evidence type="ECO:0000256" key="3">
    <source>
        <dbReference type="ARBA" id="ARBA00022475"/>
    </source>
</evidence>
<dbReference type="AlphaFoldDB" id="A0A402ASU2"/>
<evidence type="ECO:0000313" key="10">
    <source>
        <dbReference type="Proteomes" id="UP000287188"/>
    </source>
</evidence>
<dbReference type="InterPro" id="IPR051393">
    <property type="entry name" value="ABC_transporter_permease"/>
</dbReference>
<keyword evidence="3" id="KW-1003">Cell membrane</keyword>
<feature type="transmembrane region" description="Helical" evidence="7">
    <location>
        <begin position="227"/>
        <end position="246"/>
    </location>
</feature>
<evidence type="ECO:0000256" key="4">
    <source>
        <dbReference type="ARBA" id="ARBA00022692"/>
    </source>
</evidence>
<comment type="similarity">
    <text evidence="7">Belongs to the binding-protein-dependent transport system permease family.</text>
</comment>
<evidence type="ECO:0000256" key="5">
    <source>
        <dbReference type="ARBA" id="ARBA00022989"/>
    </source>
</evidence>
<reference evidence="10" key="1">
    <citation type="submission" date="2018-12" db="EMBL/GenBank/DDBJ databases">
        <title>Tengunoibacter tsumagoiensis gen. nov., sp. nov., Dictyobacter kobayashii sp. nov., D. alpinus sp. nov., and D. joshuensis sp. nov. and description of Dictyobacteraceae fam. nov. within the order Ktedonobacterales isolated from Tengu-no-mugimeshi.</title>
        <authorList>
            <person name="Wang C.M."/>
            <person name="Zheng Y."/>
            <person name="Sakai Y."/>
            <person name="Toyoda A."/>
            <person name="Minakuchi Y."/>
            <person name="Abe K."/>
            <person name="Yokota A."/>
            <person name="Yabe S."/>
        </authorList>
    </citation>
    <scope>NUCLEOTIDE SEQUENCE [LARGE SCALE GENOMIC DNA]</scope>
    <source>
        <strain evidence="10">Uno11</strain>
    </source>
</reference>
<dbReference type="GO" id="GO:0005886">
    <property type="term" value="C:plasma membrane"/>
    <property type="evidence" value="ECO:0007669"/>
    <property type="project" value="UniProtKB-SubCell"/>
</dbReference>
<dbReference type="Proteomes" id="UP000287188">
    <property type="component" value="Unassembled WGS sequence"/>
</dbReference>
<dbReference type="InterPro" id="IPR035906">
    <property type="entry name" value="MetI-like_sf"/>
</dbReference>
<feature type="transmembrane region" description="Helical" evidence="7">
    <location>
        <begin position="175"/>
        <end position="195"/>
    </location>
</feature>
<dbReference type="CDD" id="cd06261">
    <property type="entry name" value="TM_PBP2"/>
    <property type="match status" value="1"/>
</dbReference>
<keyword evidence="2 7" id="KW-0813">Transport</keyword>
<name>A0A402ASU2_9CHLR</name>
<keyword evidence="4 7" id="KW-0812">Transmembrane</keyword>
<feature type="transmembrane region" description="Helical" evidence="7">
    <location>
        <begin position="88"/>
        <end position="115"/>
    </location>
</feature>
<dbReference type="RefSeq" id="WP_126554753.1">
    <property type="nucleotide sequence ID" value="NZ_BIFS01000002.1"/>
</dbReference>
<dbReference type="InterPro" id="IPR000515">
    <property type="entry name" value="MetI-like"/>
</dbReference>
<evidence type="ECO:0000256" key="2">
    <source>
        <dbReference type="ARBA" id="ARBA00022448"/>
    </source>
</evidence>
<feature type="transmembrane region" description="Helical" evidence="7">
    <location>
        <begin position="280"/>
        <end position="302"/>
    </location>
</feature>
<dbReference type="PANTHER" id="PTHR30193">
    <property type="entry name" value="ABC TRANSPORTER PERMEASE PROTEIN"/>
    <property type="match status" value="1"/>
</dbReference>
<dbReference type="PANTHER" id="PTHR30193:SF37">
    <property type="entry name" value="INNER MEMBRANE ABC TRANSPORTER PERMEASE PROTEIN YCJO"/>
    <property type="match status" value="1"/>
</dbReference>
<sequence length="308" mass="34810">MPSSSTEVQAAEAAAPAASLSPKLRRRSRIETWLFILVALIFQLAWGWYPLIAGLAISFTDGQVIQPSQYVGFANYVHIFSDPLVGSAFYVTFIYSIMSIALTFFLPIIASIFLLEMPKKVTYWMMFLWFLPLSNITTIMLWRYFYDRDYGIFQFITTSILHLPPQLFLEDPKLVLFWLVLPGALFFSPGLLYLASLQSIPTSYYEAAEVEGASFWRKIWTISLPRIRPVIALMLLLSIITSLQTFDSPKILTEGGPSGSSRTVMIYVYDLLSGLRYADASALACLLFLVTLVFIIISRLLVKEDPDA</sequence>
<keyword evidence="10" id="KW-1185">Reference proteome</keyword>
<evidence type="ECO:0000259" key="8">
    <source>
        <dbReference type="PROSITE" id="PS50928"/>
    </source>
</evidence>
<dbReference type="SUPFAM" id="SSF161098">
    <property type="entry name" value="MetI-like"/>
    <property type="match status" value="1"/>
</dbReference>
<dbReference type="EMBL" id="BIFS01000002">
    <property type="protein sequence ID" value="GCE22174.1"/>
    <property type="molecule type" value="Genomic_DNA"/>
</dbReference>
<evidence type="ECO:0000313" key="9">
    <source>
        <dbReference type="EMBL" id="GCE22174.1"/>
    </source>
</evidence>
<feature type="domain" description="ABC transmembrane type-1" evidence="8">
    <location>
        <begin position="89"/>
        <end position="298"/>
    </location>
</feature>
<dbReference type="Pfam" id="PF00528">
    <property type="entry name" value="BPD_transp_1"/>
    <property type="match status" value="1"/>
</dbReference>
<dbReference type="Gene3D" id="1.10.3720.10">
    <property type="entry name" value="MetI-like"/>
    <property type="match status" value="1"/>
</dbReference>
<feature type="transmembrane region" description="Helical" evidence="7">
    <location>
        <begin position="127"/>
        <end position="145"/>
    </location>
</feature>
<dbReference type="PROSITE" id="PS50928">
    <property type="entry name" value="ABC_TM1"/>
    <property type="match status" value="1"/>
</dbReference>
<proteinExistence type="inferred from homology"/>
<evidence type="ECO:0000256" key="7">
    <source>
        <dbReference type="RuleBase" id="RU363032"/>
    </source>
</evidence>
<accession>A0A402ASU2</accession>
<evidence type="ECO:0000256" key="6">
    <source>
        <dbReference type="ARBA" id="ARBA00023136"/>
    </source>
</evidence>